<evidence type="ECO:0000259" key="1">
    <source>
        <dbReference type="Pfam" id="PF13621"/>
    </source>
</evidence>
<proteinExistence type="predicted"/>
<evidence type="ECO:0000313" key="3">
    <source>
        <dbReference type="Proteomes" id="UP000799424"/>
    </source>
</evidence>
<dbReference type="PANTHER" id="PTHR12461">
    <property type="entry name" value="HYPOXIA-INDUCIBLE FACTOR 1 ALPHA INHIBITOR-RELATED"/>
    <property type="match status" value="1"/>
</dbReference>
<dbReference type="InterPro" id="IPR041667">
    <property type="entry name" value="Cupin_8"/>
</dbReference>
<protein>
    <recommendedName>
        <fullName evidence="1">Cupin-like domain-containing protein</fullName>
    </recommendedName>
</protein>
<dbReference type="SUPFAM" id="SSF51197">
    <property type="entry name" value="Clavaminate synthase-like"/>
    <property type="match status" value="1"/>
</dbReference>
<dbReference type="Proteomes" id="UP000799424">
    <property type="component" value="Unassembled WGS sequence"/>
</dbReference>
<dbReference type="Gene3D" id="2.60.120.650">
    <property type="entry name" value="Cupin"/>
    <property type="match status" value="1"/>
</dbReference>
<sequence>MLIRRYLDHAGKYALSANHPHSGTKRFSQVKYIKYDGSTDTELPYFDPLTAARFKKGFRSYPAITKWFNRALPGVYTDEHPKLNTEYLDQFGDTTVPLERTSIDDDKFSRSWRPPTFEHFDEPFSRTTTEGNGIFRFKRSSTYERFDAPLSLLMAHMAKRDAHGSRLYLAQHSIADLPAAMQEDLPTPSILKDLGKGDMYGSSVWMGRAPTRTPLHRDPNPNLFLQVAGKKIVRLFEPGVGLAIYEKVRESLGKPSGTVNIRGEEMMQGRELEAMENAVWNDGPSKYNPYSGYKGVEVLLKSVIEIA</sequence>
<keyword evidence="3" id="KW-1185">Reference proteome</keyword>
<organism evidence="2 3">
    <name type="scientific">Ophiobolus disseminans</name>
    <dbReference type="NCBI Taxonomy" id="1469910"/>
    <lineage>
        <taxon>Eukaryota</taxon>
        <taxon>Fungi</taxon>
        <taxon>Dikarya</taxon>
        <taxon>Ascomycota</taxon>
        <taxon>Pezizomycotina</taxon>
        <taxon>Dothideomycetes</taxon>
        <taxon>Pleosporomycetidae</taxon>
        <taxon>Pleosporales</taxon>
        <taxon>Pleosporineae</taxon>
        <taxon>Phaeosphaeriaceae</taxon>
        <taxon>Ophiobolus</taxon>
    </lineage>
</organism>
<reference evidence="2" key="1">
    <citation type="journal article" date="2020" name="Stud. Mycol.">
        <title>101 Dothideomycetes genomes: a test case for predicting lifestyles and emergence of pathogens.</title>
        <authorList>
            <person name="Haridas S."/>
            <person name="Albert R."/>
            <person name="Binder M."/>
            <person name="Bloem J."/>
            <person name="Labutti K."/>
            <person name="Salamov A."/>
            <person name="Andreopoulos B."/>
            <person name="Baker S."/>
            <person name="Barry K."/>
            <person name="Bills G."/>
            <person name="Bluhm B."/>
            <person name="Cannon C."/>
            <person name="Castanera R."/>
            <person name="Culley D."/>
            <person name="Daum C."/>
            <person name="Ezra D."/>
            <person name="Gonzalez J."/>
            <person name="Henrissat B."/>
            <person name="Kuo A."/>
            <person name="Liang C."/>
            <person name="Lipzen A."/>
            <person name="Lutzoni F."/>
            <person name="Magnuson J."/>
            <person name="Mondo S."/>
            <person name="Nolan M."/>
            <person name="Ohm R."/>
            <person name="Pangilinan J."/>
            <person name="Park H.-J."/>
            <person name="Ramirez L."/>
            <person name="Alfaro M."/>
            <person name="Sun H."/>
            <person name="Tritt A."/>
            <person name="Yoshinaga Y."/>
            <person name="Zwiers L.-H."/>
            <person name="Turgeon B."/>
            <person name="Goodwin S."/>
            <person name="Spatafora J."/>
            <person name="Crous P."/>
            <person name="Grigoriev I."/>
        </authorList>
    </citation>
    <scope>NUCLEOTIDE SEQUENCE</scope>
    <source>
        <strain evidence="2">CBS 113818</strain>
    </source>
</reference>
<dbReference type="AlphaFoldDB" id="A0A6A7AKK3"/>
<dbReference type="OrthoDB" id="263283at2759"/>
<dbReference type="EMBL" id="MU006216">
    <property type="protein sequence ID" value="KAF2833238.1"/>
    <property type="molecule type" value="Genomic_DNA"/>
</dbReference>
<gene>
    <name evidence="2" type="ORF">CC86DRAFT_461652</name>
</gene>
<feature type="domain" description="Cupin-like" evidence="1">
    <location>
        <begin position="111"/>
        <end position="260"/>
    </location>
</feature>
<dbReference type="Pfam" id="PF13621">
    <property type="entry name" value="Cupin_8"/>
    <property type="match status" value="1"/>
</dbReference>
<accession>A0A6A7AKK3</accession>
<dbReference type="PANTHER" id="PTHR12461:SF105">
    <property type="entry name" value="HYPOXIA-INDUCIBLE FACTOR 1-ALPHA INHIBITOR"/>
    <property type="match status" value="1"/>
</dbReference>
<name>A0A6A7AKK3_9PLEO</name>
<evidence type="ECO:0000313" key="2">
    <source>
        <dbReference type="EMBL" id="KAF2833238.1"/>
    </source>
</evidence>